<dbReference type="AlphaFoldDB" id="W4FU78"/>
<dbReference type="SMART" id="SM00368">
    <property type="entry name" value="LRR_RI"/>
    <property type="match status" value="4"/>
</dbReference>
<dbReference type="PANTHER" id="PTHR24114">
    <property type="entry name" value="LEUCINE RICH REPEAT FAMILY PROTEIN"/>
    <property type="match status" value="1"/>
</dbReference>
<dbReference type="PANTHER" id="PTHR24114:SF2">
    <property type="entry name" value="F-BOX DOMAIN-CONTAINING PROTEIN-RELATED"/>
    <property type="match status" value="1"/>
</dbReference>
<dbReference type="InterPro" id="IPR052394">
    <property type="entry name" value="LRR-containing"/>
</dbReference>
<feature type="region of interest" description="Disordered" evidence="1">
    <location>
        <begin position="1"/>
        <end position="22"/>
    </location>
</feature>
<sequence length="384" mass="42993">MKSEEGIQPERPHHRDANALSTEDLRSEMVRYGIPAHESVPNTLVILQKKFDDEFSMHMTAYTKFMERYNRKKSQADLESKMARDDADDADAFAHNPKIQILVEQIVANNTHDTLMVRGLNDASARAVLRVLGLNQSVVSLDLSNNGLGESVVTDVARMLRTNKRVASVDLSSNRLNAKCMHELAAALTDNTVLTSLSLEGNPITTHGNTSDLSGFEALCGYISSTTTLESLNLFRTGLNIEAGRILAKSLLFNESVYFLELGCNALADKELEVIAVQMGENRQLHDDMASKLFGKRQMIQAEAKARAADHALERLKIETQEWHAANAVERRVQHEIDRVADKKRQDAEDARLRKIAADRDMERRLAMEDARLKAEAKAKKKKK</sequence>
<accession>W4FU78</accession>
<proteinExistence type="predicted"/>
<dbReference type="EMBL" id="KI913163">
    <property type="protein sequence ID" value="ETV71017.1"/>
    <property type="molecule type" value="Genomic_DNA"/>
</dbReference>
<dbReference type="RefSeq" id="XP_009839680.1">
    <property type="nucleotide sequence ID" value="XM_009841378.1"/>
</dbReference>
<name>W4FU78_APHAT</name>
<protein>
    <submittedName>
        <fullName evidence="2">Uncharacterized protein</fullName>
    </submittedName>
</protein>
<dbReference type="InterPro" id="IPR032675">
    <property type="entry name" value="LRR_dom_sf"/>
</dbReference>
<organism evidence="2">
    <name type="scientific">Aphanomyces astaci</name>
    <name type="common">Crayfish plague agent</name>
    <dbReference type="NCBI Taxonomy" id="112090"/>
    <lineage>
        <taxon>Eukaryota</taxon>
        <taxon>Sar</taxon>
        <taxon>Stramenopiles</taxon>
        <taxon>Oomycota</taxon>
        <taxon>Saprolegniomycetes</taxon>
        <taxon>Saprolegniales</taxon>
        <taxon>Verrucalvaceae</taxon>
        <taxon>Aphanomyces</taxon>
    </lineage>
</organism>
<gene>
    <name evidence="2" type="ORF">H257_13739</name>
</gene>
<dbReference type="Gene3D" id="3.80.10.10">
    <property type="entry name" value="Ribonuclease Inhibitor"/>
    <property type="match status" value="2"/>
</dbReference>
<evidence type="ECO:0000256" key="1">
    <source>
        <dbReference type="SAM" id="MobiDB-lite"/>
    </source>
</evidence>
<dbReference type="GeneID" id="20815735"/>
<dbReference type="SUPFAM" id="SSF52047">
    <property type="entry name" value="RNI-like"/>
    <property type="match status" value="1"/>
</dbReference>
<dbReference type="VEuPathDB" id="FungiDB:H257_13739"/>
<evidence type="ECO:0000313" key="2">
    <source>
        <dbReference type="EMBL" id="ETV71017.1"/>
    </source>
</evidence>
<dbReference type="OrthoDB" id="120976at2759"/>
<dbReference type="STRING" id="112090.W4FU78"/>
<reference evidence="2" key="1">
    <citation type="submission" date="2013-12" db="EMBL/GenBank/DDBJ databases">
        <title>The Genome Sequence of Aphanomyces astaci APO3.</title>
        <authorList>
            <consortium name="The Broad Institute Genomics Platform"/>
            <person name="Russ C."/>
            <person name="Tyler B."/>
            <person name="van West P."/>
            <person name="Dieguez-Uribeondo J."/>
            <person name="Young S.K."/>
            <person name="Zeng Q."/>
            <person name="Gargeya S."/>
            <person name="Fitzgerald M."/>
            <person name="Abouelleil A."/>
            <person name="Alvarado L."/>
            <person name="Chapman S.B."/>
            <person name="Gainer-Dewar J."/>
            <person name="Goldberg J."/>
            <person name="Griggs A."/>
            <person name="Gujja S."/>
            <person name="Hansen M."/>
            <person name="Howarth C."/>
            <person name="Imamovic A."/>
            <person name="Ireland A."/>
            <person name="Larimer J."/>
            <person name="McCowan C."/>
            <person name="Murphy C."/>
            <person name="Pearson M."/>
            <person name="Poon T.W."/>
            <person name="Priest M."/>
            <person name="Roberts A."/>
            <person name="Saif S."/>
            <person name="Shea T."/>
            <person name="Sykes S."/>
            <person name="Wortman J."/>
            <person name="Nusbaum C."/>
            <person name="Birren B."/>
        </authorList>
    </citation>
    <scope>NUCLEOTIDE SEQUENCE [LARGE SCALE GENOMIC DNA]</scope>
    <source>
        <strain evidence="2">APO3</strain>
    </source>
</reference>